<dbReference type="SUPFAM" id="SSF47576">
    <property type="entry name" value="Calponin-homology domain, CH-domain"/>
    <property type="match status" value="1"/>
</dbReference>
<comment type="subcellular location">
    <subcellularLocation>
        <location evidence="2">Cell junction</location>
    </subcellularLocation>
    <subcellularLocation>
        <location evidence="3">Cell projection</location>
    </subcellularLocation>
    <subcellularLocation>
        <location evidence="1">Cytoplasm</location>
        <location evidence="1">Cytoskeleton</location>
    </subcellularLocation>
    <subcellularLocation>
        <location evidence="18">Endomembrane system</location>
        <topology evidence="18">Single-pass type IV membrane protein</topology>
        <orientation evidence="18">Cytoplasmic side</orientation>
    </subcellularLocation>
    <subcellularLocation>
        <location evidence="4">Nucleus membrane</location>
        <topology evidence="4">Single-pass membrane protein</topology>
        <orientation evidence="4">Cytoplasmic side</orientation>
    </subcellularLocation>
    <subcellularLocation>
        <location evidence="19">Nucleus membrane</location>
        <topology evidence="19">Single-pass type IV membrane protein</topology>
    </subcellularLocation>
</comment>
<keyword evidence="7" id="KW-0597">Phosphoprotein</keyword>
<dbReference type="InterPro" id="IPR041615">
    <property type="entry name" value="Desmoplakin_SH3"/>
</dbReference>
<keyword evidence="10" id="KW-0965">Cell junction</keyword>
<feature type="domain" description="Calponin-homology (CH)" evidence="22">
    <location>
        <begin position="64"/>
        <end position="169"/>
    </location>
</feature>
<evidence type="ECO:0000256" key="5">
    <source>
        <dbReference type="ARBA" id="ARBA00009109"/>
    </source>
</evidence>
<dbReference type="Pfam" id="PF17902">
    <property type="entry name" value="SH3_10"/>
    <property type="match status" value="1"/>
</dbReference>
<dbReference type="GO" id="GO:0045104">
    <property type="term" value="P:intermediate filament cytoskeleton organization"/>
    <property type="evidence" value="ECO:0007669"/>
    <property type="project" value="InterPro"/>
</dbReference>
<keyword evidence="24" id="KW-1185">Reference proteome</keyword>
<evidence type="ECO:0000256" key="2">
    <source>
        <dbReference type="ARBA" id="ARBA00004282"/>
    </source>
</evidence>
<dbReference type="SUPFAM" id="SSF75399">
    <property type="entry name" value="Plakin repeat"/>
    <property type="match status" value="3"/>
</dbReference>
<evidence type="ECO:0000256" key="6">
    <source>
        <dbReference type="ARBA" id="ARBA00022490"/>
    </source>
</evidence>
<keyword evidence="15" id="KW-0206">Cytoskeleton</keyword>
<dbReference type="GO" id="GO:0005882">
    <property type="term" value="C:intermediate filament"/>
    <property type="evidence" value="ECO:0007669"/>
    <property type="project" value="TreeGrafter"/>
</dbReference>
<evidence type="ECO:0000256" key="8">
    <source>
        <dbReference type="ARBA" id="ARBA00022692"/>
    </source>
</evidence>
<keyword evidence="12 20" id="KW-0175">Coiled coil</keyword>
<keyword evidence="14" id="KW-0009">Actin-binding</keyword>
<dbReference type="Pfam" id="PF00307">
    <property type="entry name" value="CH"/>
    <property type="match status" value="2"/>
</dbReference>
<dbReference type="Ensembl" id="ENSEBUT00000005694.1">
    <property type="protein sequence ID" value="ENSEBUP00000005256.1"/>
    <property type="gene ID" value="ENSEBUG00000003600.1"/>
</dbReference>
<dbReference type="Pfam" id="PF21019">
    <property type="entry name" value="Spectrin_3"/>
    <property type="match status" value="1"/>
</dbReference>
<dbReference type="GO" id="GO:0070161">
    <property type="term" value="C:anchoring junction"/>
    <property type="evidence" value="ECO:0007669"/>
    <property type="project" value="UniProtKB-SubCell"/>
</dbReference>
<sequence length="2993" mass="341643">MLVHKMQNVKIALDFLKDRKIKLVNIRNDEITDGNPKLTLGLIWTIILHFQVSDIQVGEQHRSLTGKDRLLLWVRQVVEGYPGLRCDNFTSSWRDGKLFNGIIHKYRPDVIDMHKVYNQSNQENLQQAFVLAEKNFGVARLLDPEDVDVQTPDEKSVMTYVSSLYDALPKVQEGPDTVTIYEVDKRWHEYQTMVTILLNWIQGEVDKLEKANTKMSFEVAKAMQIWLVQLKEKEMPPKEAEKNKISMLYKALLVLQCAMRRFGGKKLWLDHILFFIPHFEGYCFMSHKLCAIQVWIKFGRIQIPKEHAPESIQEEWDQLLKRLHNCEKIAEEASRKPPAPAEKAVVKAKVSHAVAAIPDEAALEATKNIEDLKELLFLLEEKKVELERLQFDRDVPAIEGSLKSSRNMVQVLEGLESRVTNATSHEKKIPQSHQKAYKDLSGRVLSLHKKTMDLGHTQLSQLENLRDFLLMLQQELEWLWRREKEEIEFDWSHKTPNLETKRKRQSECLKEQNKKEPVVNNICKTGEKLLSDKHPAKDVTQLSLETLRKQWDWLKQLNSCVETHLQENTAYFSFFTDANELEKQSEKVHDSLNKKYKCNKSTEPARLEALLNDNTPEKQVIELMAKADELMKRSTKIVQLKPRSTDYKLHDGVALHAVCDYTSKEVSIKNEADYEMRSPARDGRWKISGKGQQEALVPTVCFVVPPQNPDARQAAGRVQERLHGLQGQWLKLQSEYRCLITRHRLLLLIKNICTWDLTAVKQMGPEKCQQQLQQLELEWKRLQEQSVGSQSLGHEDLQGMEGDVSACLQHHRALCQAREAEEKNENRCQCCLEELRRLRKKLQATEEDVARKARIPMDGDHAENCKKRSKEQQLVCAGVEDTARKVDNVCKETTELLTLSVPPASAPALRSELELVEKKQEQVRSVCTLYFDRLRDMTGVVQKTREADETILELEHSLIELEVPPAQPEELSKHKQKLQAVQKDMAQPEAALKALEQCLVQAEQNDQKLAQLCGSSDPDLPPYRKWSQELRLTLDNAQGQLSWRPSELDALGQKTSAYRELHLWLIRLLEQAGQARRVTEESEGKKTQDVTTIAKQLEQQKILVEELEKAEPRLDECQKCADKCTTALRDYEQKVDTYTRAVEAREGSLKKPSKDSFSDQVTQEFSDLETQYNTMMSWARKHLESLKNKLNEAESAAKTAAIMNRKVKMEETLKQTSVPEMIKGRRWTLWELIYSNLFSEDEKNKFIEDYDKEKVTVEELRILIIEFIKNKEKERLKAEIQFDGIRKPVPLEELMKSQIVNEDVGNQLLEGLKSPGDVAKSIQIYLSGAPAIAGLYLEDSKEKMGFYEGMRKKVIMPENALKLLEAQAATGYMIDPVKNQRMSVDEAVQKQIVGEELKNQLLLAEQAATGYKESMSGQSISLFQALKKQLVAKELGTNLLDVQIATGGIIDPEASHRVPMEVAYKRGLFDEEMNKILLDPSRSGKEYTDLNTGENVAYLELIQCCFRDPDTGLPLLILKDKQEKERVRDEKAKYQEEECMKALANTNIDLPSGKKASLKEVFEMGLFDEDKKVQLLKDFKSGKITMEQLIIFLIEILQVEHVKKEAKKRLSKVEEVLPTKTKETQTKENQIQILETTKIDVPVGKYSGKQMTVNEVLANDELIGEDDRNKLLREYKCRNITINQLIILLLEIIQKKADVIDGSKKELPVIQATKEVTVAAELSKEEEIKKSQRDREAQAKETFVSTEIELHCGKHAGMKISLEKALFENLVDTDKKETLMADYLSGKITLDRLVYLFIEIIRLEEIEQAKKEFKFRGLRREVSVNDLIASNVLNENVANQLVKGDVTKEEVSNSIQTFLQGSSAIAGFYIEAMNEKLSIYNALKRKLIQPVTALVLLEAQAATGYIIDPVKNERLSVEEACEKGVVGLDLKTKLLSAEQAVTGYKDPSTGETISVFQAMKKDLILKDHGIRLLEAQIATGGIVDPQASHRLPVEVAYSRGLFDEEMNQILLDPSNDTKGFLDPNNDENMTYAELRQHCDKDKETGLPLIVLIDKGKLMEEKSSAEKMESDKPRAEVSWQKTFVDFPIGKFAGRKVSLQEIFESDLIDKERKKQLREDYNSGKITLEELLMLIIDFMQPKKTGDIDTITKTTVVTKRVVLTSEEEQTIKTLETTFVDLPFDRYSGKKVSLKELLDSDVVDEEKKRQLLEEFKSGKITTQQLLILIIEIIQAKESQQPEGQVVVKKVSVQKTVPKTEIDQLIQRQEKEKPDKQKEIVQKNGEEKPERTAVQQIEKQRAMKVKSTTVSKETVPTTEFKLRPKVQDVDILKNTTVELPFGRFSGKKFTIQEIFDEDIIDEKTKNTLMADFKSGEITLEKLIQLIIEMIRVREENEMKRQIKFNGLRREVTVADLVKSKVLKEEVANKLSEGTITKEEVQSSIQHFLEGTNAIAGLYIEATNEKMSIYNALKRGLIRPGTALVLLEAQAATGYIIDPVKNESLSVEEACEKGLVGSDFKTKLLSAERAVTGYKDPSTGDTISVFQAMEKDLILKDHGIRLLEAQIATGGIVDPQASHRLPVEVAYSRGLFDEEMNRILLDPSDDTKGFFDPNNDENMTYADLMQRCYKDTETGLPMIVLKDTSKLLEKKISVEKVEGPKSQAEVSWQKIFVDFPFGKFVGRKVSLQEIFESHLIDEEMKKQLREDYNSGKITLEELLMLIIDFMQSKDTGDIDTITKTTVVTKHVVLTSEAQPHPQEEQSIKTLEKTLVDLPFERYSGKKVSLKELLDSDDVDESKKQQFLDDFRSGKITTQQLLILIIEIIQAKESMQMEGQVVIKKVSVEKHVTKTNSGQDDHVLAQAVLDKSSITKKPESVSKEECLKTLEATSVDIPFGRFAGKKLSVKEVLDTDVIDGEKKKQFIEDYMSGKITVEELIILIIQIIHITEQERIKEKKDVSQVKFDDKLVRPSDDQIEHKKAKVTKPLPPTESDFTTNLGIKT</sequence>
<dbReference type="InterPro" id="IPR018159">
    <property type="entry name" value="Spectrin/alpha-actinin"/>
</dbReference>
<evidence type="ECO:0000313" key="23">
    <source>
        <dbReference type="Ensembl" id="ENSEBUP00000005256.1"/>
    </source>
</evidence>
<dbReference type="Proteomes" id="UP000694388">
    <property type="component" value="Unplaced"/>
</dbReference>
<dbReference type="GO" id="GO:0042060">
    <property type="term" value="P:wound healing"/>
    <property type="evidence" value="ECO:0007669"/>
    <property type="project" value="TreeGrafter"/>
</dbReference>
<evidence type="ECO:0000256" key="11">
    <source>
        <dbReference type="ARBA" id="ARBA00022989"/>
    </source>
</evidence>
<feature type="coiled-coil region" evidence="20">
    <location>
        <begin position="828"/>
        <end position="855"/>
    </location>
</feature>
<feature type="compositionally biased region" description="Polar residues" evidence="21">
    <location>
        <begin position="2983"/>
        <end position="2993"/>
    </location>
</feature>
<feature type="domain" description="Calponin-homology (CH)" evidence="22">
    <location>
        <begin position="1"/>
        <end position="51"/>
    </location>
</feature>
<dbReference type="Gene3D" id="1.10.418.10">
    <property type="entry name" value="Calponin-like domain"/>
    <property type="match status" value="2"/>
</dbReference>
<dbReference type="InterPro" id="IPR043197">
    <property type="entry name" value="Plakin"/>
</dbReference>
<dbReference type="InterPro" id="IPR001589">
    <property type="entry name" value="Actinin_actin-bd_CS"/>
</dbReference>
<evidence type="ECO:0000313" key="24">
    <source>
        <dbReference type="Proteomes" id="UP000694388"/>
    </source>
</evidence>
<dbReference type="SMART" id="SM00033">
    <property type="entry name" value="CH"/>
    <property type="match status" value="1"/>
</dbReference>
<keyword evidence="6" id="KW-0963">Cytoplasm</keyword>
<keyword evidence="8" id="KW-0812">Transmembrane</keyword>
<dbReference type="InterPro" id="IPR001101">
    <property type="entry name" value="Plectin_repeat"/>
</dbReference>
<dbReference type="PROSITE" id="PS00020">
    <property type="entry name" value="ACTININ_2"/>
    <property type="match status" value="1"/>
</dbReference>
<dbReference type="Pfam" id="PF21097">
    <property type="entry name" value="SR_plectin_7"/>
    <property type="match status" value="1"/>
</dbReference>
<accession>A0A8C4NBQ0</accession>
<keyword evidence="17" id="KW-0966">Cell projection</keyword>
<dbReference type="GO" id="GO:0005737">
    <property type="term" value="C:cytoplasm"/>
    <property type="evidence" value="ECO:0007669"/>
    <property type="project" value="UniProtKB-ARBA"/>
</dbReference>
<evidence type="ECO:0000256" key="10">
    <source>
        <dbReference type="ARBA" id="ARBA00022949"/>
    </source>
</evidence>
<evidence type="ECO:0000256" key="14">
    <source>
        <dbReference type="ARBA" id="ARBA00023203"/>
    </source>
</evidence>
<dbReference type="Pfam" id="PF18373">
    <property type="entry name" value="Spectrin_2"/>
    <property type="match status" value="1"/>
</dbReference>
<evidence type="ECO:0000256" key="7">
    <source>
        <dbReference type="ARBA" id="ARBA00022553"/>
    </source>
</evidence>
<dbReference type="PROSITE" id="PS50021">
    <property type="entry name" value="CH"/>
    <property type="match status" value="2"/>
</dbReference>
<keyword evidence="13" id="KW-0472">Membrane</keyword>
<dbReference type="PANTHER" id="PTHR23169:SF33">
    <property type="entry name" value="MICROTUBULE-ACTIN CROSS-LINKING FACTOR 1, ISOFORMS 1_2_3_5"/>
    <property type="match status" value="1"/>
</dbReference>
<dbReference type="InterPro" id="IPR036872">
    <property type="entry name" value="CH_dom_sf"/>
</dbReference>
<feature type="region of interest" description="Disordered" evidence="21">
    <location>
        <begin position="2964"/>
        <end position="2993"/>
    </location>
</feature>
<dbReference type="GO" id="GO:0005198">
    <property type="term" value="F:structural molecule activity"/>
    <property type="evidence" value="ECO:0007669"/>
    <property type="project" value="TreeGrafter"/>
</dbReference>
<dbReference type="SMART" id="SM00250">
    <property type="entry name" value="PLEC"/>
    <property type="match status" value="17"/>
</dbReference>
<feature type="coiled-coil region" evidence="20">
    <location>
        <begin position="1176"/>
        <end position="1203"/>
    </location>
</feature>
<keyword evidence="11" id="KW-1133">Transmembrane helix</keyword>
<evidence type="ECO:0000256" key="16">
    <source>
        <dbReference type="ARBA" id="ARBA00023242"/>
    </source>
</evidence>
<dbReference type="FunFam" id="1.10.418.10:FF:000099">
    <property type="entry name" value="Nuclear anchorage protein 1"/>
    <property type="match status" value="1"/>
</dbReference>
<evidence type="ECO:0000256" key="9">
    <source>
        <dbReference type="ARBA" id="ARBA00022737"/>
    </source>
</evidence>
<organism evidence="23 24">
    <name type="scientific">Eptatretus burgeri</name>
    <name type="common">Inshore hagfish</name>
    <dbReference type="NCBI Taxonomy" id="7764"/>
    <lineage>
        <taxon>Eukaryota</taxon>
        <taxon>Metazoa</taxon>
        <taxon>Chordata</taxon>
        <taxon>Craniata</taxon>
        <taxon>Vertebrata</taxon>
        <taxon>Cyclostomata</taxon>
        <taxon>Myxini</taxon>
        <taxon>Myxiniformes</taxon>
        <taxon>Myxinidae</taxon>
        <taxon>Eptatretinae</taxon>
        <taxon>Eptatretus</taxon>
    </lineage>
</organism>
<feature type="region of interest" description="Disordered" evidence="21">
    <location>
        <begin position="2263"/>
        <end position="2285"/>
    </location>
</feature>
<dbReference type="CDD" id="cd00176">
    <property type="entry name" value="SPEC"/>
    <property type="match status" value="1"/>
</dbReference>
<dbReference type="Gene3D" id="2.30.30.40">
    <property type="entry name" value="SH3 Domains"/>
    <property type="match status" value="1"/>
</dbReference>
<evidence type="ECO:0000256" key="15">
    <source>
        <dbReference type="ARBA" id="ARBA00023212"/>
    </source>
</evidence>
<evidence type="ECO:0000259" key="22">
    <source>
        <dbReference type="PROSITE" id="PS50021"/>
    </source>
</evidence>
<dbReference type="Gene3D" id="1.20.58.60">
    <property type="match status" value="3"/>
</dbReference>
<evidence type="ECO:0000256" key="20">
    <source>
        <dbReference type="SAM" id="Coils"/>
    </source>
</evidence>
<protein>
    <recommendedName>
        <fullName evidence="22">Calponin-homology (CH) domain-containing protein</fullName>
    </recommendedName>
</protein>
<evidence type="ECO:0000256" key="12">
    <source>
        <dbReference type="ARBA" id="ARBA00023054"/>
    </source>
</evidence>
<dbReference type="FunFam" id="3.90.1290.10:FF:000001">
    <property type="entry name" value="Plectin a"/>
    <property type="match status" value="3"/>
</dbReference>
<dbReference type="GeneTree" id="ENSGT00940000162855"/>
<feature type="coiled-coil region" evidence="20">
    <location>
        <begin position="362"/>
        <end position="389"/>
    </location>
</feature>
<dbReference type="CDD" id="cd21189">
    <property type="entry name" value="CH_PLEC-like_rpt2"/>
    <property type="match status" value="1"/>
</dbReference>
<keyword evidence="16" id="KW-0539">Nucleus</keyword>
<dbReference type="InterPro" id="IPR001715">
    <property type="entry name" value="CH_dom"/>
</dbReference>
<dbReference type="GO" id="GO:0042995">
    <property type="term" value="C:cell projection"/>
    <property type="evidence" value="ECO:0007669"/>
    <property type="project" value="UniProtKB-SubCell"/>
</dbReference>
<dbReference type="InterPro" id="IPR041573">
    <property type="entry name" value="Desmoplakin_Spectrin-like"/>
</dbReference>
<evidence type="ECO:0000256" key="1">
    <source>
        <dbReference type="ARBA" id="ARBA00004245"/>
    </source>
</evidence>
<evidence type="ECO:0000256" key="17">
    <source>
        <dbReference type="ARBA" id="ARBA00023273"/>
    </source>
</evidence>
<dbReference type="SUPFAM" id="SSF46966">
    <property type="entry name" value="Spectrin repeat"/>
    <property type="match status" value="4"/>
</dbReference>
<reference evidence="23" key="2">
    <citation type="submission" date="2025-09" db="UniProtKB">
        <authorList>
            <consortium name="Ensembl"/>
        </authorList>
    </citation>
    <scope>IDENTIFICATION</scope>
</reference>
<dbReference type="GO" id="GO:0003779">
    <property type="term" value="F:actin binding"/>
    <property type="evidence" value="ECO:0007669"/>
    <property type="project" value="UniProtKB-KW"/>
</dbReference>
<dbReference type="Gene3D" id="3.90.1290.10">
    <property type="entry name" value="Plakin repeat"/>
    <property type="match status" value="3"/>
</dbReference>
<proteinExistence type="inferred from homology"/>
<evidence type="ECO:0000256" key="21">
    <source>
        <dbReference type="SAM" id="MobiDB-lite"/>
    </source>
</evidence>
<evidence type="ECO:0000256" key="3">
    <source>
        <dbReference type="ARBA" id="ARBA00004316"/>
    </source>
</evidence>
<dbReference type="Pfam" id="PF00681">
    <property type="entry name" value="Plectin"/>
    <property type="match status" value="6"/>
</dbReference>
<reference evidence="23" key="1">
    <citation type="submission" date="2025-08" db="UniProtKB">
        <authorList>
            <consortium name="Ensembl"/>
        </authorList>
    </citation>
    <scope>IDENTIFICATION</scope>
</reference>
<dbReference type="SMART" id="SM00150">
    <property type="entry name" value="SPEC"/>
    <property type="match status" value="3"/>
</dbReference>
<evidence type="ECO:0000256" key="18">
    <source>
        <dbReference type="ARBA" id="ARBA00060457"/>
    </source>
</evidence>
<dbReference type="Gene3D" id="1.20.58.1060">
    <property type="match status" value="1"/>
</dbReference>
<name>A0A8C4NBQ0_EPTBU</name>
<dbReference type="InterPro" id="IPR035915">
    <property type="entry name" value="Plakin_repeat_sf"/>
</dbReference>
<dbReference type="PANTHER" id="PTHR23169">
    <property type="entry name" value="ENVOPLAKIN"/>
    <property type="match status" value="1"/>
</dbReference>
<evidence type="ECO:0000256" key="19">
    <source>
        <dbReference type="ARBA" id="ARBA00060498"/>
    </source>
</evidence>
<comment type="similarity">
    <text evidence="5">Belongs to the plakin or cytolinker family.</text>
</comment>
<dbReference type="GO" id="GO:0031965">
    <property type="term" value="C:nuclear membrane"/>
    <property type="evidence" value="ECO:0007669"/>
    <property type="project" value="UniProtKB-SubCell"/>
</dbReference>
<evidence type="ECO:0000256" key="4">
    <source>
        <dbReference type="ARBA" id="ARBA00004528"/>
    </source>
</evidence>
<keyword evidence="9" id="KW-0677">Repeat</keyword>
<evidence type="ECO:0000256" key="13">
    <source>
        <dbReference type="ARBA" id="ARBA00023136"/>
    </source>
</evidence>